<proteinExistence type="predicted"/>
<organism evidence="2 3">
    <name type="scientific">Linum trigynum</name>
    <dbReference type="NCBI Taxonomy" id="586398"/>
    <lineage>
        <taxon>Eukaryota</taxon>
        <taxon>Viridiplantae</taxon>
        <taxon>Streptophyta</taxon>
        <taxon>Embryophyta</taxon>
        <taxon>Tracheophyta</taxon>
        <taxon>Spermatophyta</taxon>
        <taxon>Magnoliopsida</taxon>
        <taxon>eudicotyledons</taxon>
        <taxon>Gunneridae</taxon>
        <taxon>Pentapetalae</taxon>
        <taxon>rosids</taxon>
        <taxon>fabids</taxon>
        <taxon>Malpighiales</taxon>
        <taxon>Linaceae</taxon>
        <taxon>Linum</taxon>
    </lineage>
</organism>
<dbReference type="EMBL" id="OZ034819">
    <property type="protein sequence ID" value="CAL1394121.1"/>
    <property type="molecule type" value="Genomic_DNA"/>
</dbReference>
<keyword evidence="1" id="KW-0472">Membrane</keyword>
<keyword evidence="1" id="KW-1133">Transmembrane helix</keyword>
<evidence type="ECO:0000256" key="1">
    <source>
        <dbReference type="SAM" id="Phobius"/>
    </source>
</evidence>
<name>A0AAV2F7A2_9ROSI</name>
<sequence length="135" mass="14855">MYVVRPAESGVNRGDQFLNGAVVVATQLLNRAVVVETRIQEAAVADTLFQAAAAAEIGRRGRRSSWCGSRILRDRSGLAMFGISGCCGVWGFGLWAMGTPFRGYIWENEEASQRGMMVMRDDGDQGFAYPKLQRM</sequence>
<accession>A0AAV2F7A2</accession>
<protein>
    <submittedName>
        <fullName evidence="2">Uncharacterized protein</fullName>
    </submittedName>
</protein>
<gene>
    <name evidence="2" type="ORF">LTRI10_LOCUS34643</name>
</gene>
<reference evidence="2 3" key="1">
    <citation type="submission" date="2024-04" db="EMBL/GenBank/DDBJ databases">
        <authorList>
            <person name="Fracassetti M."/>
        </authorList>
    </citation>
    <scope>NUCLEOTIDE SEQUENCE [LARGE SCALE GENOMIC DNA]</scope>
</reference>
<feature type="transmembrane region" description="Helical" evidence="1">
    <location>
        <begin position="78"/>
        <end position="97"/>
    </location>
</feature>
<keyword evidence="1" id="KW-0812">Transmembrane</keyword>
<evidence type="ECO:0000313" key="3">
    <source>
        <dbReference type="Proteomes" id="UP001497516"/>
    </source>
</evidence>
<keyword evidence="3" id="KW-1185">Reference proteome</keyword>
<dbReference type="AlphaFoldDB" id="A0AAV2F7A2"/>
<evidence type="ECO:0000313" key="2">
    <source>
        <dbReference type="EMBL" id="CAL1394121.1"/>
    </source>
</evidence>
<dbReference type="Proteomes" id="UP001497516">
    <property type="component" value="Chromosome 6"/>
</dbReference>